<evidence type="ECO:0000256" key="7">
    <source>
        <dbReference type="ARBA" id="ARBA00022989"/>
    </source>
</evidence>
<evidence type="ECO:0000256" key="6">
    <source>
        <dbReference type="ARBA" id="ARBA00022927"/>
    </source>
</evidence>
<organism evidence="11 12">
    <name type="scientific">Aspergillus oryzae</name>
    <name type="common">Yellow koji mold</name>
    <dbReference type="NCBI Taxonomy" id="5062"/>
    <lineage>
        <taxon>Eukaryota</taxon>
        <taxon>Fungi</taxon>
        <taxon>Dikarya</taxon>
        <taxon>Ascomycota</taxon>
        <taxon>Pezizomycotina</taxon>
        <taxon>Eurotiomycetes</taxon>
        <taxon>Eurotiomycetidae</taxon>
        <taxon>Eurotiales</taxon>
        <taxon>Aspergillaceae</taxon>
        <taxon>Aspergillus</taxon>
        <taxon>Aspergillus subgen. Circumdati</taxon>
    </lineage>
</organism>
<dbReference type="GO" id="GO:0035673">
    <property type="term" value="F:oligopeptide transmembrane transporter activity"/>
    <property type="evidence" value="ECO:0007669"/>
    <property type="project" value="InterPro"/>
</dbReference>
<reference evidence="11" key="1">
    <citation type="submission" date="2023-04" db="EMBL/GenBank/DDBJ databases">
        <title>Aspergillus oryzae NBRC 4228.</title>
        <authorList>
            <person name="Ichikawa N."/>
            <person name="Sato H."/>
            <person name="Tonouchi N."/>
        </authorList>
    </citation>
    <scope>NUCLEOTIDE SEQUENCE</scope>
    <source>
        <strain evidence="11">NBRC 4228</strain>
    </source>
</reference>
<keyword evidence="6" id="KW-0653">Protein transport</keyword>
<keyword evidence="3" id="KW-0813">Transport</keyword>
<dbReference type="InterPro" id="IPR004813">
    <property type="entry name" value="OPT"/>
</dbReference>
<dbReference type="PANTHER" id="PTHR22601">
    <property type="entry name" value="ISP4 LIKE PROTEIN"/>
    <property type="match status" value="1"/>
</dbReference>
<proteinExistence type="inferred from homology"/>
<dbReference type="GO" id="GO:0015031">
    <property type="term" value="P:protein transport"/>
    <property type="evidence" value="ECO:0007669"/>
    <property type="project" value="UniProtKB-KW"/>
</dbReference>
<keyword evidence="7 10" id="KW-1133">Transmembrane helix</keyword>
<evidence type="ECO:0000313" key="12">
    <source>
        <dbReference type="Proteomes" id="UP001165205"/>
    </source>
</evidence>
<dbReference type="GO" id="GO:0016020">
    <property type="term" value="C:membrane"/>
    <property type="evidence" value="ECO:0007669"/>
    <property type="project" value="UniProtKB-SubCell"/>
</dbReference>
<feature type="transmembrane region" description="Helical" evidence="10">
    <location>
        <begin position="148"/>
        <end position="168"/>
    </location>
</feature>
<feature type="transmembrane region" description="Helical" evidence="10">
    <location>
        <begin position="252"/>
        <end position="273"/>
    </location>
</feature>
<comment type="similarity">
    <text evidence="2">Belongs to the oligopeptide OPT transporter family.</text>
</comment>
<gene>
    <name evidence="11" type="ORF">Aory04_001147600</name>
</gene>
<evidence type="ECO:0000256" key="5">
    <source>
        <dbReference type="ARBA" id="ARBA00022856"/>
    </source>
</evidence>
<protein>
    <submittedName>
        <fullName evidence="11">Unnamed protein product</fullName>
    </submittedName>
</protein>
<name>A0AAN4YRM9_ASPOZ</name>
<keyword evidence="4 10" id="KW-0812">Transmembrane</keyword>
<keyword evidence="8 10" id="KW-0472">Membrane</keyword>
<evidence type="ECO:0000256" key="1">
    <source>
        <dbReference type="ARBA" id="ARBA00004141"/>
    </source>
</evidence>
<feature type="transmembrane region" description="Helical" evidence="10">
    <location>
        <begin position="312"/>
        <end position="332"/>
    </location>
</feature>
<dbReference type="AlphaFoldDB" id="A0AAN4YRM9"/>
<dbReference type="EMBL" id="BSYA01000200">
    <property type="protein sequence ID" value="GMG36445.1"/>
    <property type="molecule type" value="Genomic_DNA"/>
</dbReference>
<evidence type="ECO:0000256" key="8">
    <source>
        <dbReference type="ARBA" id="ARBA00023136"/>
    </source>
</evidence>
<feature type="region of interest" description="Disordered" evidence="9">
    <location>
        <begin position="1"/>
        <end position="26"/>
    </location>
</feature>
<comment type="subcellular location">
    <subcellularLocation>
        <location evidence="1">Membrane</location>
        <topology evidence="1">Multi-pass membrane protein</topology>
    </subcellularLocation>
</comment>
<comment type="caution">
    <text evidence="11">The sequence shown here is derived from an EMBL/GenBank/DDBJ whole genome shotgun (WGS) entry which is preliminary data.</text>
</comment>
<sequence length="375" mass="41654">MAVECKEAIANPEPEPELGDKSDATEKDDSKALHYTNLCTLVLITNAAGSSVGEILRAAGIDTEDDDPTEAVLTLRMWVLGIGFCIVVSGLNTLYTLRNPSITISSAVVLLLAYPLGKLWEKAIPSWNVPLGAWSFNLNPGPFNKKHILVYVMSNLSIYVRLGADVLTEQQMFFGYKAGWGFQIPMTLAGFFVGLSLAGIFRSLVVLPHELVWPGLLGSTYSASKIVNKASRYQLDVAKYEAYSPVFMPVTYALNMFGLSFATLTSLVVWMFLEKRQEIADAMRRVQHKFVTGNLKEIFAPDNSPNAEVPMWWYLCTTLLALFLAIFSVEYWDVELRWYGALLACAVALSFFSPVGDQQLWTRPAQDESLTMISK</sequence>
<feature type="transmembrane region" description="Helical" evidence="10">
    <location>
        <begin position="75"/>
        <end position="95"/>
    </location>
</feature>
<evidence type="ECO:0000313" key="11">
    <source>
        <dbReference type="EMBL" id="GMG36445.1"/>
    </source>
</evidence>
<feature type="transmembrane region" description="Helical" evidence="10">
    <location>
        <begin position="338"/>
        <end position="356"/>
    </location>
</feature>
<dbReference type="Pfam" id="PF03169">
    <property type="entry name" value="OPT"/>
    <property type="match status" value="2"/>
</dbReference>
<feature type="transmembrane region" description="Helical" evidence="10">
    <location>
        <begin position="180"/>
        <end position="201"/>
    </location>
</feature>
<dbReference type="InterPro" id="IPR004648">
    <property type="entry name" value="Oligpept_transpt"/>
</dbReference>
<dbReference type="Proteomes" id="UP001165205">
    <property type="component" value="Unassembled WGS sequence"/>
</dbReference>
<evidence type="ECO:0000256" key="10">
    <source>
        <dbReference type="SAM" id="Phobius"/>
    </source>
</evidence>
<evidence type="ECO:0000256" key="2">
    <source>
        <dbReference type="ARBA" id="ARBA00008807"/>
    </source>
</evidence>
<keyword evidence="5" id="KW-0571">Peptide transport</keyword>
<evidence type="ECO:0000256" key="3">
    <source>
        <dbReference type="ARBA" id="ARBA00022448"/>
    </source>
</evidence>
<evidence type="ECO:0000256" key="9">
    <source>
        <dbReference type="SAM" id="MobiDB-lite"/>
    </source>
</evidence>
<accession>A0AAN4YRM9</accession>
<evidence type="ECO:0000256" key="4">
    <source>
        <dbReference type="ARBA" id="ARBA00022692"/>
    </source>
</evidence>